<comment type="caution">
    <text evidence="4">The sequence shown here is derived from an EMBL/GenBank/DDBJ whole genome shotgun (WGS) entry which is preliminary data.</text>
</comment>
<comment type="similarity">
    <text evidence="1">Belongs to the peptidase C78 family.</text>
</comment>
<dbReference type="GO" id="GO:0071567">
    <property type="term" value="F:deUFMylase activity"/>
    <property type="evidence" value="ECO:0007669"/>
    <property type="project" value="UniProtKB-ARBA"/>
</dbReference>
<name>A0ABD2KJ92_9BILA</name>
<evidence type="ECO:0000256" key="1">
    <source>
        <dbReference type="ARBA" id="ARBA00008552"/>
    </source>
</evidence>
<sequence>MNEEPISADDDAIVSATSDDKFEPFSKEMAGLIISPHDGIKIQPKHKYAIVCGKYAYYHYGQQNVDDIGWGCAYRSFQTVCSWLKFQNYIDATKAIPSHQQIQQCLVDIGDKQSNFVGSKKWIGSLELSFCLETMFGINAKILSSKSGADLAEHARALIYHFENGGAPVMIGGGQLAHTILGVDYNVRLGDCQFLVLDPHYTGTENLSEILNGGWCAWKSPSFWSKKDFFNLLLPINPTPKTENLAN</sequence>
<evidence type="ECO:0000259" key="3">
    <source>
        <dbReference type="Pfam" id="PF07910"/>
    </source>
</evidence>
<reference evidence="4 5" key="1">
    <citation type="submission" date="2024-10" db="EMBL/GenBank/DDBJ databases">
        <authorList>
            <person name="Kim D."/>
        </authorList>
    </citation>
    <scope>NUCLEOTIDE SEQUENCE [LARGE SCALE GENOMIC DNA]</scope>
    <source>
        <strain evidence="4">BH-2024</strain>
    </source>
</reference>
<dbReference type="InterPro" id="IPR012462">
    <property type="entry name" value="UFSP1/2_DUB_cat"/>
</dbReference>
<protein>
    <recommendedName>
        <fullName evidence="3">UFSP1/2/DUB catalytic domain-containing protein</fullName>
    </recommendedName>
</protein>
<evidence type="ECO:0000313" key="5">
    <source>
        <dbReference type="Proteomes" id="UP001620626"/>
    </source>
</evidence>
<keyword evidence="2" id="KW-0378">Hydrolase</keyword>
<dbReference type="InterPro" id="IPR038765">
    <property type="entry name" value="Papain-like_cys_pep_sf"/>
</dbReference>
<dbReference type="Gene3D" id="3.90.70.130">
    <property type="match status" value="1"/>
</dbReference>
<evidence type="ECO:0000313" key="4">
    <source>
        <dbReference type="EMBL" id="KAL3102976.1"/>
    </source>
</evidence>
<accession>A0ABD2KJ92</accession>
<keyword evidence="5" id="KW-1185">Reference proteome</keyword>
<dbReference type="Pfam" id="PF07910">
    <property type="entry name" value="Peptidase_C78"/>
    <property type="match status" value="1"/>
</dbReference>
<dbReference type="PANTHER" id="PTHR48153:SF2">
    <property type="entry name" value="UFM1-SPECIFIC PROTEASE 2"/>
    <property type="match status" value="1"/>
</dbReference>
<dbReference type="PANTHER" id="PTHR48153">
    <property type="entry name" value="UFM1-SPECIFIC PROTEASE 2"/>
    <property type="match status" value="1"/>
</dbReference>
<proteinExistence type="inferred from homology"/>
<evidence type="ECO:0000256" key="2">
    <source>
        <dbReference type="ARBA" id="ARBA00022801"/>
    </source>
</evidence>
<dbReference type="AlphaFoldDB" id="A0ABD2KJ92"/>
<dbReference type="Proteomes" id="UP001620626">
    <property type="component" value="Unassembled WGS sequence"/>
</dbReference>
<dbReference type="EMBL" id="JBICBT010000743">
    <property type="protein sequence ID" value="KAL3102976.1"/>
    <property type="molecule type" value="Genomic_DNA"/>
</dbReference>
<organism evidence="4 5">
    <name type="scientific">Heterodera trifolii</name>
    <dbReference type="NCBI Taxonomy" id="157864"/>
    <lineage>
        <taxon>Eukaryota</taxon>
        <taxon>Metazoa</taxon>
        <taxon>Ecdysozoa</taxon>
        <taxon>Nematoda</taxon>
        <taxon>Chromadorea</taxon>
        <taxon>Rhabditida</taxon>
        <taxon>Tylenchina</taxon>
        <taxon>Tylenchomorpha</taxon>
        <taxon>Tylenchoidea</taxon>
        <taxon>Heteroderidae</taxon>
        <taxon>Heteroderinae</taxon>
        <taxon>Heterodera</taxon>
    </lineage>
</organism>
<feature type="domain" description="UFSP1/2/DUB catalytic" evidence="3">
    <location>
        <begin position="49"/>
        <end position="233"/>
    </location>
</feature>
<gene>
    <name evidence="4" type="ORF">niasHT_025884</name>
</gene>
<dbReference type="SUPFAM" id="SSF54001">
    <property type="entry name" value="Cysteine proteinases"/>
    <property type="match status" value="1"/>
</dbReference>